<comment type="caution">
    <text evidence="1">The sequence shown here is derived from an EMBL/GenBank/DDBJ whole genome shotgun (WGS) entry which is preliminary data.</text>
</comment>
<reference evidence="1 2" key="1">
    <citation type="submission" date="2019-03" db="EMBL/GenBank/DDBJ databases">
        <title>First draft genome of Liparis tanakae, snailfish: a comprehensive survey of snailfish specific genes.</title>
        <authorList>
            <person name="Kim W."/>
            <person name="Song I."/>
            <person name="Jeong J.-H."/>
            <person name="Kim D."/>
            <person name="Kim S."/>
            <person name="Ryu S."/>
            <person name="Song J.Y."/>
            <person name="Lee S.K."/>
        </authorList>
    </citation>
    <scope>NUCLEOTIDE SEQUENCE [LARGE SCALE GENOMIC DNA]</scope>
    <source>
        <tissue evidence="1">Muscle</tissue>
    </source>
</reference>
<dbReference type="EMBL" id="SRLO01001507">
    <property type="protein sequence ID" value="TNN37281.1"/>
    <property type="molecule type" value="Genomic_DNA"/>
</dbReference>
<organism evidence="1 2">
    <name type="scientific">Liparis tanakae</name>
    <name type="common">Tanaka's snailfish</name>
    <dbReference type="NCBI Taxonomy" id="230148"/>
    <lineage>
        <taxon>Eukaryota</taxon>
        <taxon>Metazoa</taxon>
        <taxon>Chordata</taxon>
        <taxon>Craniata</taxon>
        <taxon>Vertebrata</taxon>
        <taxon>Euteleostomi</taxon>
        <taxon>Actinopterygii</taxon>
        <taxon>Neopterygii</taxon>
        <taxon>Teleostei</taxon>
        <taxon>Neoteleostei</taxon>
        <taxon>Acanthomorphata</taxon>
        <taxon>Eupercaria</taxon>
        <taxon>Perciformes</taxon>
        <taxon>Cottioidei</taxon>
        <taxon>Cottales</taxon>
        <taxon>Liparidae</taxon>
        <taxon>Liparis</taxon>
    </lineage>
</organism>
<gene>
    <name evidence="1" type="ORF">EYF80_052545</name>
</gene>
<sequence length="162" mass="17875">MSYGGCCWAKLLDRRSWISRLSLKLVEMKARRQVDVRPAHAAQALQLDGAPVAEVGAMNGLRRAVGRTGGAVGGGAAESRHHRRRTRIVLEENISQIATADAGKSNTSRLPQRSVTQRGMCDVTFHCDSKFLWGRTVCGSDRGWREHLGARIEHRGRAKFAN</sequence>
<keyword evidence="2" id="KW-1185">Reference proteome</keyword>
<name>A0A4Z2F8X5_9TELE</name>
<dbReference type="Proteomes" id="UP000314294">
    <property type="component" value="Unassembled WGS sequence"/>
</dbReference>
<accession>A0A4Z2F8X5</accession>
<dbReference type="AlphaFoldDB" id="A0A4Z2F8X5"/>
<proteinExistence type="predicted"/>
<evidence type="ECO:0000313" key="2">
    <source>
        <dbReference type="Proteomes" id="UP000314294"/>
    </source>
</evidence>
<protein>
    <submittedName>
        <fullName evidence="1">Uncharacterized protein</fullName>
    </submittedName>
</protein>
<evidence type="ECO:0000313" key="1">
    <source>
        <dbReference type="EMBL" id="TNN37281.1"/>
    </source>
</evidence>